<comment type="subcellular location">
    <subcellularLocation>
        <location evidence="1">Membrane</location>
        <topology evidence="1">Multi-pass membrane protein</topology>
    </subcellularLocation>
</comment>
<dbReference type="Proteomes" id="UP000541058">
    <property type="component" value="Unassembled WGS sequence"/>
</dbReference>
<name>A0A7X8GZB8_9LACT</name>
<keyword evidence="3 5" id="KW-1133">Transmembrane helix</keyword>
<keyword evidence="4 5" id="KW-0472">Membrane</keyword>
<evidence type="ECO:0000256" key="4">
    <source>
        <dbReference type="ARBA" id="ARBA00023136"/>
    </source>
</evidence>
<evidence type="ECO:0000256" key="3">
    <source>
        <dbReference type="ARBA" id="ARBA00022989"/>
    </source>
</evidence>
<dbReference type="Pfam" id="PF05154">
    <property type="entry name" value="TM2"/>
    <property type="match status" value="1"/>
</dbReference>
<evidence type="ECO:0000256" key="1">
    <source>
        <dbReference type="ARBA" id="ARBA00004141"/>
    </source>
</evidence>
<feature type="transmembrane region" description="Helical" evidence="5">
    <location>
        <begin position="88"/>
        <end position="112"/>
    </location>
</feature>
<protein>
    <submittedName>
        <fullName evidence="7">NINE protein</fullName>
    </submittedName>
</protein>
<evidence type="ECO:0000313" key="7">
    <source>
        <dbReference type="EMBL" id="NLJ17397.1"/>
    </source>
</evidence>
<evidence type="ECO:0000259" key="6">
    <source>
        <dbReference type="Pfam" id="PF05154"/>
    </source>
</evidence>
<feature type="transmembrane region" description="Helical" evidence="5">
    <location>
        <begin position="62"/>
        <end position="81"/>
    </location>
</feature>
<organism evidence="7 8">
    <name type="scientific">Globicatella sulfidifaciens</name>
    <dbReference type="NCBI Taxonomy" id="136093"/>
    <lineage>
        <taxon>Bacteria</taxon>
        <taxon>Bacillati</taxon>
        <taxon>Bacillota</taxon>
        <taxon>Bacilli</taxon>
        <taxon>Lactobacillales</taxon>
        <taxon>Aerococcaceae</taxon>
        <taxon>Globicatella</taxon>
    </lineage>
</organism>
<evidence type="ECO:0000313" key="8">
    <source>
        <dbReference type="Proteomes" id="UP000541058"/>
    </source>
</evidence>
<keyword evidence="2 5" id="KW-0812">Transmembrane</keyword>
<evidence type="ECO:0000256" key="5">
    <source>
        <dbReference type="SAM" id="Phobius"/>
    </source>
</evidence>
<reference evidence="7 8" key="1">
    <citation type="journal article" date="2020" name="Biotechnol. Biofuels">
        <title>New insights from the biogas microbiome by comprehensive genome-resolved metagenomics of nearly 1600 species originating from multiple anaerobic digesters.</title>
        <authorList>
            <person name="Campanaro S."/>
            <person name="Treu L."/>
            <person name="Rodriguez-R L.M."/>
            <person name="Kovalovszki A."/>
            <person name="Ziels R.M."/>
            <person name="Maus I."/>
            <person name="Zhu X."/>
            <person name="Kougias P.G."/>
            <person name="Basile A."/>
            <person name="Luo G."/>
            <person name="Schluter A."/>
            <person name="Konstantinidis K.T."/>
            <person name="Angelidaki I."/>
        </authorList>
    </citation>
    <scope>NUCLEOTIDE SEQUENCE [LARGE SCALE GENOMIC DNA]</scope>
    <source>
        <strain evidence="7">AS23ysBPME_34</strain>
    </source>
</reference>
<dbReference type="AlphaFoldDB" id="A0A7X8GZB8"/>
<proteinExistence type="predicted"/>
<comment type="caution">
    <text evidence="7">The sequence shown here is derived from an EMBL/GenBank/DDBJ whole genome shotgun (WGS) entry which is preliminary data.</text>
</comment>
<gene>
    <name evidence="7" type="ORF">GX355_00895</name>
</gene>
<sequence length="123" mass="14698">MDFLFLIFVFVVLFILSRRDERRNKRYYQQMNHYQTYNQYGQPVNPYQQAPYPPYGKAIGKWTYFLVVFFLGGLGVHKFIAGKWVQGLLYLAFSWTFVPSLFAFFHLIGVLFRQPDPFGNIYI</sequence>
<dbReference type="GO" id="GO:0016020">
    <property type="term" value="C:membrane"/>
    <property type="evidence" value="ECO:0007669"/>
    <property type="project" value="UniProtKB-SubCell"/>
</dbReference>
<accession>A0A7X8GZB8</accession>
<dbReference type="InterPro" id="IPR007829">
    <property type="entry name" value="TM2"/>
</dbReference>
<dbReference type="RefSeq" id="WP_276645837.1">
    <property type="nucleotide sequence ID" value="NZ_JAAYSM010000025.1"/>
</dbReference>
<dbReference type="EMBL" id="JAAYSM010000025">
    <property type="protein sequence ID" value="NLJ17397.1"/>
    <property type="molecule type" value="Genomic_DNA"/>
</dbReference>
<feature type="domain" description="TM2" evidence="6">
    <location>
        <begin position="61"/>
        <end position="108"/>
    </location>
</feature>
<evidence type="ECO:0000256" key="2">
    <source>
        <dbReference type="ARBA" id="ARBA00022692"/>
    </source>
</evidence>